<dbReference type="Gene3D" id="1.10.10.60">
    <property type="entry name" value="Homeodomain-like"/>
    <property type="match status" value="1"/>
</dbReference>
<dbReference type="InterPro" id="IPR001647">
    <property type="entry name" value="HTH_TetR"/>
</dbReference>
<dbReference type="SUPFAM" id="SSF48498">
    <property type="entry name" value="Tetracyclin repressor-like, C-terminal domain"/>
    <property type="match status" value="1"/>
</dbReference>
<dbReference type="FunFam" id="1.10.10.60:FF:000141">
    <property type="entry name" value="TetR family transcriptional regulator"/>
    <property type="match status" value="1"/>
</dbReference>
<keyword evidence="2 4" id="KW-0238">DNA-binding</keyword>
<dbReference type="OrthoDB" id="9812484at2"/>
<accession>A0A017SZE0</accession>
<keyword evidence="1" id="KW-0805">Transcription regulation</keyword>
<evidence type="ECO:0000313" key="6">
    <source>
        <dbReference type="EMBL" id="EYF01965.1"/>
    </source>
</evidence>
<dbReference type="GO" id="GO:0003700">
    <property type="term" value="F:DNA-binding transcription factor activity"/>
    <property type="evidence" value="ECO:0007669"/>
    <property type="project" value="TreeGrafter"/>
</dbReference>
<dbReference type="PANTHER" id="PTHR30055">
    <property type="entry name" value="HTH-TYPE TRANSCRIPTIONAL REGULATOR RUTR"/>
    <property type="match status" value="1"/>
</dbReference>
<dbReference type="PROSITE" id="PS50977">
    <property type="entry name" value="HTH_TETR_2"/>
    <property type="match status" value="1"/>
</dbReference>
<dbReference type="PRINTS" id="PR00455">
    <property type="entry name" value="HTHTETR"/>
</dbReference>
<dbReference type="InterPro" id="IPR050109">
    <property type="entry name" value="HTH-type_TetR-like_transc_reg"/>
</dbReference>
<keyword evidence="3" id="KW-0804">Transcription</keyword>
<feature type="DNA-binding region" description="H-T-H motif" evidence="4">
    <location>
        <begin position="37"/>
        <end position="56"/>
    </location>
</feature>
<dbReference type="EMBL" id="ASRX01000068">
    <property type="protein sequence ID" value="EYF01965.1"/>
    <property type="molecule type" value="Genomic_DNA"/>
</dbReference>
<dbReference type="GO" id="GO:0000976">
    <property type="term" value="F:transcription cis-regulatory region binding"/>
    <property type="evidence" value="ECO:0007669"/>
    <property type="project" value="TreeGrafter"/>
</dbReference>
<dbReference type="SUPFAM" id="SSF46689">
    <property type="entry name" value="Homeodomain-like"/>
    <property type="match status" value="1"/>
</dbReference>
<dbReference type="RefSeq" id="WP_044248324.1">
    <property type="nucleotide sequence ID" value="NZ_ASRX01000068.1"/>
</dbReference>
<comment type="caution">
    <text evidence="6">The sequence shown here is derived from an EMBL/GenBank/DDBJ whole genome shotgun (WGS) entry which is preliminary data.</text>
</comment>
<evidence type="ECO:0000256" key="3">
    <source>
        <dbReference type="ARBA" id="ARBA00023163"/>
    </source>
</evidence>
<dbReference type="Gene3D" id="1.10.357.10">
    <property type="entry name" value="Tetracycline Repressor, domain 2"/>
    <property type="match status" value="1"/>
</dbReference>
<dbReference type="PANTHER" id="PTHR30055:SF234">
    <property type="entry name" value="HTH-TYPE TRANSCRIPTIONAL REGULATOR BETI"/>
    <property type="match status" value="1"/>
</dbReference>
<dbReference type="STRING" id="1192034.CAP_7583"/>
<dbReference type="InterPro" id="IPR036271">
    <property type="entry name" value="Tet_transcr_reg_TetR-rel_C_sf"/>
</dbReference>
<organism evidence="6 7">
    <name type="scientific">Chondromyces apiculatus DSM 436</name>
    <dbReference type="NCBI Taxonomy" id="1192034"/>
    <lineage>
        <taxon>Bacteria</taxon>
        <taxon>Pseudomonadati</taxon>
        <taxon>Myxococcota</taxon>
        <taxon>Polyangia</taxon>
        <taxon>Polyangiales</taxon>
        <taxon>Polyangiaceae</taxon>
        <taxon>Chondromyces</taxon>
    </lineage>
</organism>
<evidence type="ECO:0000256" key="2">
    <source>
        <dbReference type="ARBA" id="ARBA00023125"/>
    </source>
</evidence>
<evidence type="ECO:0000256" key="1">
    <source>
        <dbReference type="ARBA" id="ARBA00023015"/>
    </source>
</evidence>
<sequence>MCPRSAEQVEQLKDERRAALLQAARVAFARNGFAATKIADVAAGAGISHGLVYHYFPDKEALFAATVGAAVEGWKGLLWAAAQQGGTPWDRLASVCAQMMAGMRDEPEYLLIILHAHLSEAVPAPLREALKCHGMKVLEDLTAMIEEGQRAGQITPAAPEELASALLSVVQGMTLSQLMNPGATWPSLDVVLRLLKA</sequence>
<keyword evidence="7" id="KW-1185">Reference proteome</keyword>
<dbReference type="AlphaFoldDB" id="A0A017SZE0"/>
<name>A0A017SZE0_9BACT</name>
<protein>
    <submittedName>
        <fullName evidence="6">Transcriptional regulator, TetR family</fullName>
    </submittedName>
</protein>
<dbReference type="Pfam" id="PF00440">
    <property type="entry name" value="TetR_N"/>
    <property type="match status" value="1"/>
</dbReference>
<evidence type="ECO:0000313" key="7">
    <source>
        <dbReference type="Proteomes" id="UP000019678"/>
    </source>
</evidence>
<dbReference type="eggNOG" id="COG1309">
    <property type="taxonomic scope" value="Bacteria"/>
</dbReference>
<feature type="domain" description="HTH tetR-type" evidence="5">
    <location>
        <begin position="14"/>
        <end position="74"/>
    </location>
</feature>
<dbReference type="InterPro" id="IPR009057">
    <property type="entry name" value="Homeodomain-like_sf"/>
</dbReference>
<gene>
    <name evidence="6" type="ORF">CAP_7583</name>
</gene>
<reference evidence="6 7" key="1">
    <citation type="submission" date="2013-05" db="EMBL/GenBank/DDBJ databases">
        <title>Genome assembly of Chondromyces apiculatus DSM 436.</title>
        <authorList>
            <person name="Sharma G."/>
            <person name="Khatri I."/>
            <person name="Kaur C."/>
            <person name="Mayilraj S."/>
            <person name="Subramanian S."/>
        </authorList>
    </citation>
    <scope>NUCLEOTIDE SEQUENCE [LARGE SCALE GENOMIC DNA]</scope>
    <source>
        <strain evidence="6 7">DSM 436</strain>
    </source>
</reference>
<evidence type="ECO:0000256" key="4">
    <source>
        <dbReference type="PROSITE-ProRule" id="PRU00335"/>
    </source>
</evidence>
<evidence type="ECO:0000259" key="5">
    <source>
        <dbReference type="PROSITE" id="PS50977"/>
    </source>
</evidence>
<proteinExistence type="predicted"/>
<dbReference type="Proteomes" id="UP000019678">
    <property type="component" value="Unassembled WGS sequence"/>
</dbReference>